<comment type="caution">
    <text evidence="5">The sequence shown here is derived from an EMBL/GenBank/DDBJ whole genome shotgun (WGS) entry which is preliminary data.</text>
</comment>
<dbReference type="EMBL" id="JAAAHY010000379">
    <property type="protein sequence ID" value="KAF9964311.1"/>
    <property type="molecule type" value="Genomic_DNA"/>
</dbReference>
<dbReference type="Gene3D" id="2.40.40.10">
    <property type="entry name" value="RlpA-like domain"/>
    <property type="match status" value="2"/>
</dbReference>
<evidence type="ECO:0000313" key="5">
    <source>
        <dbReference type="EMBL" id="KAF9964311.1"/>
    </source>
</evidence>
<accession>A0A9P6M3J3</accession>
<evidence type="ECO:0000256" key="1">
    <source>
        <dbReference type="ARBA" id="ARBA00022729"/>
    </source>
</evidence>
<evidence type="ECO:0000259" key="4">
    <source>
        <dbReference type="Pfam" id="PF03330"/>
    </source>
</evidence>
<feature type="region of interest" description="Disordered" evidence="2">
    <location>
        <begin position="141"/>
        <end position="169"/>
    </location>
</feature>
<name>A0A9P6M3J3_MORAP</name>
<feature type="chain" id="PRO_5040153454" description="RlpA-like protein double-psi beta-barrel domain-containing protein" evidence="3">
    <location>
        <begin position="20"/>
        <end position="272"/>
    </location>
</feature>
<protein>
    <recommendedName>
        <fullName evidence="4">RlpA-like protein double-psi beta-barrel domain-containing protein</fullName>
    </recommendedName>
</protein>
<evidence type="ECO:0000256" key="2">
    <source>
        <dbReference type="SAM" id="MobiDB-lite"/>
    </source>
</evidence>
<feature type="domain" description="RlpA-like protein double-psi beta-barrel" evidence="4">
    <location>
        <begin position="174"/>
        <end position="267"/>
    </location>
</feature>
<reference evidence="5" key="1">
    <citation type="journal article" date="2020" name="Fungal Divers.">
        <title>Resolving the Mortierellaceae phylogeny through synthesis of multi-gene phylogenetics and phylogenomics.</title>
        <authorList>
            <person name="Vandepol N."/>
            <person name="Liber J."/>
            <person name="Desiro A."/>
            <person name="Na H."/>
            <person name="Kennedy M."/>
            <person name="Barry K."/>
            <person name="Grigoriev I.V."/>
            <person name="Miller A.N."/>
            <person name="O'Donnell K."/>
            <person name="Stajich J.E."/>
            <person name="Bonito G."/>
        </authorList>
    </citation>
    <scope>NUCLEOTIDE SEQUENCE</scope>
    <source>
        <strain evidence="5">CK1249</strain>
    </source>
</reference>
<dbReference type="InterPro" id="IPR036908">
    <property type="entry name" value="RlpA-like_sf"/>
</dbReference>
<proteinExistence type="predicted"/>
<dbReference type="CDD" id="cd22191">
    <property type="entry name" value="DPBB_RlpA_EXP_N-like"/>
    <property type="match status" value="2"/>
</dbReference>
<keyword evidence="6" id="KW-1185">Reference proteome</keyword>
<evidence type="ECO:0000256" key="3">
    <source>
        <dbReference type="SAM" id="SignalP"/>
    </source>
</evidence>
<dbReference type="AlphaFoldDB" id="A0A9P6M3J3"/>
<dbReference type="PANTHER" id="PTHR31836:SF28">
    <property type="entry name" value="SRCR DOMAIN-CONTAINING PROTEIN-RELATED"/>
    <property type="match status" value="1"/>
</dbReference>
<feature type="compositionally biased region" description="Basic and acidic residues" evidence="2">
    <location>
        <begin position="158"/>
        <end position="167"/>
    </location>
</feature>
<dbReference type="InterPro" id="IPR051477">
    <property type="entry name" value="Expansin_CellWall"/>
</dbReference>
<evidence type="ECO:0000313" key="6">
    <source>
        <dbReference type="Proteomes" id="UP000738359"/>
    </source>
</evidence>
<dbReference type="InterPro" id="IPR009009">
    <property type="entry name" value="RlpA-like_DPBB"/>
</dbReference>
<dbReference type="SUPFAM" id="SSF50685">
    <property type="entry name" value="Barwin-like endoglucanases"/>
    <property type="match status" value="2"/>
</dbReference>
<gene>
    <name evidence="5" type="ORF">BGZ70_006634</name>
</gene>
<dbReference type="Pfam" id="PF03330">
    <property type="entry name" value="DPBB_1"/>
    <property type="match status" value="1"/>
</dbReference>
<dbReference type="PANTHER" id="PTHR31836">
    <property type="match status" value="1"/>
</dbReference>
<dbReference type="Proteomes" id="UP000738359">
    <property type="component" value="Unassembled WGS sequence"/>
</dbReference>
<organism evidence="5 6">
    <name type="scientific">Mortierella alpina</name>
    <name type="common">Oleaginous fungus</name>
    <name type="synonym">Mortierella renispora</name>
    <dbReference type="NCBI Taxonomy" id="64518"/>
    <lineage>
        <taxon>Eukaryota</taxon>
        <taxon>Fungi</taxon>
        <taxon>Fungi incertae sedis</taxon>
        <taxon>Mucoromycota</taxon>
        <taxon>Mortierellomycotina</taxon>
        <taxon>Mortierellomycetes</taxon>
        <taxon>Mortierellales</taxon>
        <taxon>Mortierellaceae</taxon>
        <taxon>Mortierella</taxon>
    </lineage>
</organism>
<sequence length="272" mass="29692">MASFFSLAIMASSLLGAMSAPVTRVDSQVATLNTQYSGFATLYKDDSIRGACPEVEYTNEELVVAMNSAQFGNVKSNSTVCGKFVKVNRADDPSESFIYKVVDLCKDCDKNSLRLSESAIREFTNSEQVAIEWMLIENETEQDPKNVTKPTKKPAAKSGKEDTEAKNTKSTYHGRGTWFSDTMGSCSEGFSQDDMIVALNEAQMGKMWGSGSKCGAKIRVSAKGSSASVVVRVVDTCPHRYCSFGQLDLSQAAFKKFAPMSKGVLELEWSFV</sequence>
<feature type="signal peptide" evidence="3">
    <location>
        <begin position="1"/>
        <end position="19"/>
    </location>
</feature>
<dbReference type="OrthoDB" id="623670at2759"/>
<keyword evidence="1 3" id="KW-0732">Signal</keyword>